<reference evidence="2" key="1">
    <citation type="submission" date="2024-05" db="EMBL/GenBank/DDBJ databases">
        <title>Isolation and characterization of Sporomusa carbonis sp. nov., a carboxydotrophic hydrogenogen in the genus of Sporomusa isolated from a charcoal burning pile.</title>
        <authorList>
            <person name="Boeer T."/>
            <person name="Rosenbaum F."/>
            <person name="Eysell L."/>
            <person name="Mueller V."/>
            <person name="Daniel R."/>
            <person name="Poehlein A."/>
        </authorList>
    </citation>
    <scope>NUCLEOTIDE SEQUENCE [LARGE SCALE GENOMIC DNA]</scope>
    <source>
        <strain evidence="2">DSM 10669</strain>
    </source>
</reference>
<keyword evidence="1" id="KW-0472">Membrane</keyword>
<gene>
    <name evidence="2" type="ORF">SPSIL_015000</name>
</gene>
<organism evidence="2 3">
    <name type="scientific">Sporomusa silvacetica DSM 10669</name>
    <dbReference type="NCBI Taxonomy" id="1123289"/>
    <lineage>
        <taxon>Bacteria</taxon>
        <taxon>Bacillati</taxon>
        <taxon>Bacillota</taxon>
        <taxon>Negativicutes</taxon>
        <taxon>Selenomonadales</taxon>
        <taxon>Sporomusaceae</taxon>
        <taxon>Sporomusa</taxon>
    </lineage>
</organism>
<evidence type="ECO:0000313" key="3">
    <source>
        <dbReference type="Proteomes" id="UP000216752"/>
    </source>
</evidence>
<keyword evidence="3" id="KW-1185">Reference proteome</keyword>
<name>A0ABZ3IIA9_9FIRM</name>
<dbReference type="Proteomes" id="UP000216752">
    <property type="component" value="Chromosome"/>
</dbReference>
<evidence type="ECO:0000313" key="2">
    <source>
        <dbReference type="EMBL" id="XFO65390.1"/>
    </source>
</evidence>
<dbReference type="EMBL" id="CP155573">
    <property type="protein sequence ID" value="XFO65390.1"/>
    <property type="molecule type" value="Genomic_DNA"/>
</dbReference>
<proteinExistence type="predicted"/>
<protein>
    <submittedName>
        <fullName evidence="2">Uncharacterized protein</fullName>
    </submittedName>
</protein>
<keyword evidence="1" id="KW-1133">Transmembrane helix</keyword>
<accession>A0ABZ3IIA9</accession>
<sequence>MPPIEWECFLWSAVGGLWGGTAVFIIAGVVDWLGKKS</sequence>
<feature type="transmembrane region" description="Helical" evidence="1">
    <location>
        <begin position="12"/>
        <end position="33"/>
    </location>
</feature>
<keyword evidence="1" id="KW-0812">Transmembrane</keyword>
<evidence type="ECO:0000256" key="1">
    <source>
        <dbReference type="SAM" id="Phobius"/>
    </source>
</evidence>